<protein>
    <submittedName>
        <fullName evidence="2">Heterokaryon incompatibility protein-domain-containing protein</fullName>
    </submittedName>
</protein>
<proteinExistence type="predicted"/>
<evidence type="ECO:0000259" key="1">
    <source>
        <dbReference type="Pfam" id="PF06985"/>
    </source>
</evidence>
<keyword evidence="3" id="KW-1185">Reference proteome</keyword>
<reference evidence="2 3" key="1">
    <citation type="journal article" date="2021" name="Nat. Commun.">
        <title>Genetic determinants of endophytism in the Arabidopsis root mycobiome.</title>
        <authorList>
            <person name="Mesny F."/>
            <person name="Miyauchi S."/>
            <person name="Thiergart T."/>
            <person name="Pickel B."/>
            <person name="Atanasova L."/>
            <person name="Karlsson M."/>
            <person name="Huettel B."/>
            <person name="Barry K.W."/>
            <person name="Haridas S."/>
            <person name="Chen C."/>
            <person name="Bauer D."/>
            <person name="Andreopoulos W."/>
            <person name="Pangilinan J."/>
            <person name="LaButti K."/>
            <person name="Riley R."/>
            <person name="Lipzen A."/>
            <person name="Clum A."/>
            <person name="Drula E."/>
            <person name="Henrissat B."/>
            <person name="Kohler A."/>
            <person name="Grigoriev I.V."/>
            <person name="Martin F.M."/>
            <person name="Hacquard S."/>
        </authorList>
    </citation>
    <scope>NUCLEOTIDE SEQUENCE [LARGE SCALE GENOMIC DNA]</scope>
    <source>
        <strain evidence="2 3">MPI-SDFR-AT-0080</strain>
    </source>
</reference>
<dbReference type="EMBL" id="JAGTJR010000005">
    <property type="protein sequence ID" value="KAH7060409.1"/>
    <property type="molecule type" value="Genomic_DNA"/>
</dbReference>
<dbReference type="Proteomes" id="UP000774617">
    <property type="component" value="Unassembled WGS sequence"/>
</dbReference>
<dbReference type="Pfam" id="PF06985">
    <property type="entry name" value="HET"/>
    <property type="match status" value="1"/>
</dbReference>
<dbReference type="PANTHER" id="PTHR33112">
    <property type="entry name" value="DOMAIN PROTEIN, PUTATIVE-RELATED"/>
    <property type="match status" value="1"/>
</dbReference>
<sequence>MRDRTDSADTFAQIECWMQACVQTHQKCNPPRATGSSVPSRLVRVEEEGKTFRLVTDAPQDTRYLTLSYRWGSTTQSYMLTEQTQAHLLAGLPTAVLPKTLQDACCIATRLGFRYLWVDRLCILQDSREDWSFEASKMAEVYRNSFCTISASGSFDEDGGCFRSRMAFGIQPMSLCNILLLRGRTYYFSDAPQNEQKEGKFGHLSDRGWVFQERAMSCRILHFGDEQVHWECAEAQFNETWPWGEPDFVTGAASVQSVRPSLSCISMFRTDLSGIWTSVVEEYSRTKLTYESDKLPALAGLANEVALFGKDEYLAGLWRRNLLAGLCWRSIYENPQAPKQYRAPSWSWPSLDAPVTYGGEYARITWRGERHLASVKDVVVTYADTNAFGSVTGGWVILFGNLIPVLIKPMREGRSIPAGLHYKAFQMDGTRFPGLGGRYDVAAAALDIDFSILAGGTIRTYCVPLVERNTSVKGEGSTYCLLLAPKGAVPSLKIGTGLAGSLSSNGEEYQRIGLIWLYSNHWGEFREWLSEEAPPKQDIVIR</sequence>
<dbReference type="InterPro" id="IPR010730">
    <property type="entry name" value="HET"/>
</dbReference>
<gene>
    <name evidence="2" type="ORF">B0J12DRAFT_331141</name>
</gene>
<evidence type="ECO:0000313" key="3">
    <source>
        <dbReference type="Proteomes" id="UP000774617"/>
    </source>
</evidence>
<dbReference type="PANTHER" id="PTHR33112:SF8">
    <property type="entry name" value="HETEROKARYON INCOMPATIBILITY DOMAIN-CONTAINING PROTEIN"/>
    <property type="match status" value="1"/>
</dbReference>
<name>A0ABQ8GP58_9PEZI</name>
<feature type="domain" description="Heterokaryon incompatibility" evidence="1">
    <location>
        <begin position="64"/>
        <end position="213"/>
    </location>
</feature>
<comment type="caution">
    <text evidence="2">The sequence shown here is derived from an EMBL/GenBank/DDBJ whole genome shotgun (WGS) entry which is preliminary data.</text>
</comment>
<accession>A0ABQ8GP58</accession>
<evidence type="ECO:0000313" key="2">
    <source>
        <dbReference type="EMBL" id="KAH7060409.1"/>
    </source>
</evidence>
<organism evidence="2 3">
    <name type="scientific">Macrophomina phaseolina</name>
    <dbReference type="NCBI Taxonomy" id="35725"/>
    <lineage>
        <taxon>Eukaryota</taxon>
        <taxon>Fungi</taxon>
        <taxon>Dikarya</taxon>
        <taxon>Ascomycota</taxon>
        <taxon>Pezizomycotina</taxon>
        <taxon>Dothideomycetes</taxon>
        <taxon>Dothideomycetes incertae sedis</taxon>
        <taxon>Botryosphaeriales</taxon>
        <taxon>Botryosphaeriaceae</taxon>
        <taxon>Macrophomina</taxon>
    </lineage>
</organism>